<keyword evidence="3" id="KW-1185">Reference proteome</keyword>
<organism evidence="2 3">
    <name type="scientific">Psychrobacter piechaudii</name>
    <dbReference type="NCBI Taxonomy" id="1945521"/>
    <lineage>
        <taxon>Bacteria</taxon>
        <taxon>Pseudomonadati</taxon>
        <taxon>Pseudomonadota</taxon>
        <taxon>Gammaproteobacteria</taxon>
        <taxon>Moraxellales</taxon>
        <taxon>Moraxellaceae</taxon>
        <taxon>Psychrobacter</taxon>
    </lineage>
</organism>
<dbReference type="RefSeq" id="WP_077451688.1">
    <property type="nucleotide sequence ID" value="NZ_FUGE01000208.1"/>
</dbReference>
<evidence type="ECO:0000313" key="2">
    <source>
        <dbReference type="EMBL" id="SJM72830.1"/>
    </source>
</evidence>
<dbReference type="AlphaFoldDB" id="A0A1R4GX54"/>
<dbReference type="Proteomes" id="UP000188357">
    <property type="component" value="Unassembled WGS sequence"/>
</dbReference>
<proteinExistence type="predicted"/>
<dbReference type="OrthoDB" id="67448at2"/>
<dbReference type="EMBL" id="FUGE01000208">
    <property type="protein sequence ID" value="SJM72830.1"/>
    <property type="molecule type" value="Genomic_DNA"/>
</dbReference>
<name>A0A1R4GX54_9GAMM</name>
<protein>
    <submittedName>
        <fullName evidence="2">Uncharacterized protein</fullName>
    </submittedName>
</protein>
<sequence>MSSLFSKIAGIFGKSEPKEESSQHTAPEATTANDAVKAEPLTASDNIDDTDDVNIENSGDSENIDNLDITEPALLIRISRAYDTNMTEQELYDITRSSWKVNYDRVKNVEYAFSIYQGQILEVYKVAGWYGAGTTFAERNEDALASGRFEFVGTIAEDSVRDKYINKSAKHLFKPGNASPVMYLNC</sequence>
<feature type="compositionally biased region" description="Polar residues" evidence="1">
    <location>
        <begin position="23"/>
        <end position="33"/>
    </location>
</feature>
<evidence type="ECO:0000313" key="3">
    <source>
        <dbReference type="Proteomes" id="UP000188357"/>
    </source>
</evidence>
<reference evidence="2 3" key="1">
    <citation type="submission" date="2017-02" db="EMBL/GenBank/DDBJ databases">
        <authorList>
            <person name="Peterson S.W."/>
        </authorList>
    </citation>
    <scope>NUCLEOTIDE SEQUENCE [LARGE SCALE GENOMIC DNA]</scope>
    <source>
        <strain evidence="2">Psychrobacter_piechaudii</strain>
    </source>
</reference>
<feature type="region of interest" description="Disordered" evidence="1">
    <location>
        <begin position="1"/>
        <end position="64"/>
    </location>
</feature>
<dbReference type="STRING" id="1945521.A1232T_02029"/>
<evidence type="ECO:0000256" key="1">
    <source>
        <dbReference type="SAM" id="MobiDB-lite"/>
    </source>
</evidence>
<gene>
    <name evidence="2" type="ORF">A1232T_02029</name>
</gene>
<accession>A0A1R4GX54</accession>